<dbReference type="Proteomes" id="UP000694844">
    <property type="component" value="Chromosome 5"/>
</dbReference>
<organism evidence="1 2">
    <name type="scientific">Crassostrea virginica</name>
    <name type="common">Eastern oyster</name>
    <dbReference type="NCBI Taxonomy" id="6565"/>
    <lineage>
        <taxon>Eukaryota</taxon>
        <taxon>Metazoa</taxon>
        <taxon>Spiralia</taxon>
        <taxon>Lophotrochozoa</taxon>
        <taxon>Mollusca</taxon>
        <taxon>Bivalvia</taxon>
        <taxon>Autobranchia</taxon>
        <taxon>Pteriomorphia</taxon>
        <taxon>Ostreida</taxon>
        <taxon>Ostreoidea</taxon>
        <taxon>Ostreidae</taxon>
        <taxon>Crassostrea</taxon>
    </lineage>
</organism>
<evidence type="ECO:0000313" key="2">
    <source>
        <dbReference type="RefSeq" id="XP_022344256.1"/>
    </source>
</evidence>
<evidence type="ECO:0000313" key="1">
    <source>
        <dbReference type="Proteomes" id="UP000694844"/>
    </source>
</evidence>
<proteinExistence type="predicted"/>
<dbReference type="RefSeq" id="XP_022344256.1">
    <property type="nucleotide sequence ID" value="XM_022488548.1"/>
</dbReference>
<protein>
    <submittedName>
        <fullName evidence="2">Uncharacterized protein LOC111137198 isoform X1</fullName>
    </submittedName>
</protein>
<dbReference type="AlphaFoldDB" id="A0A8B8EWA5"/>
<dbReference type="OrthoDB" id="9979223at2759"/>
<accession>A0A8B8EWA5</accession>
<dbReference type="GeneID" id="111137198"/>
<name>A0A8B8EWA5_CRAVI</name>
<sequence length="378" mass="43033">MYQRAGHPDPGLISTANSVQAEIRDLMQSGQYYCTNELANELTRINNAVDHLKLDGNIMSTSDSFKRFYDPRNSVPEGVNPANNLANAAGYLKDLKSRLHVNSLRDKQENQVRELHQWGVNNLQGIQQALDTSTYNAADRIRQFGDFVGVTDRYTGYRNNLTRGSREPVRIEPKWADKTRRTEYINTLNSGRPWTGNTESFQPRTSGPTPCSMYYGEPSEALQNRVRFGCTMPAKRNVRGYQTIDSLYPRSNTFHVDPSATQTRGLRDLKSLNAYNASTKDDSGIPRMSATKGPVTLSVQEQAGINTTFPGRTEYMHKYQTPPMDIPTSDFNINPEPDFLLHGRPLGQTTYERHSTEYQTRYEFPDSNKIVRMPWLRK</sequence>
<dbReference type="KEGG" id="cvn:111137198"/>
<keyword evidence="1" id="KW-1185">Reference proteome</keyword>
<reference evidence="2" key="1">
    <citation type="submission" date="2025-08" db="UniProtKB">
        <authorList>
            <consortium name="RefSeq"/>
        </authorList>
    </citation>
    <scope>IDENTIFICATION</scope>
    <source>
        <tissue evidence="2">Whole sample</tissue>
    </source>
</reference>
<gene>
    <name evidence="2" type="primary">LOC111137198</name>
</gene>